<reference evidence="3 4" key="1">
    <citation type="submission" date="2020-08" db="EMBL/GenBank/DDBJ databases">
        <title>Genomic Encyclopedia of Type Strains, Phase IV (KMG-V): Genome sequencing to study the core and pangenomes of soil and plant-associated prokaryotes.</title>
        <authorList>
            <person name="Whitman W."/>
        </authorList>
    </citation>
    <scope>NUCLEOTIDE SEQUENCE [LARGE SCALE GENOMIC DNA]</scope>
    <source>
        <strain evidence="3 4">X5P3</strain>
    </source>
</reference>
<name>A0A7W8EAR1_9BACT</name>
<dbReference type="Pfam" id="PF08401">
    <property type="entry name" value="ArdcN"/>
    <property type="match status" value="1"/>
</dbReference>
<dbReference type="RefSeq" id="WP_184257319.1">
    <property type="nucleotide sequence ID" value="NZ_JACHIO010000013.1"/>
</dbReference>
<gene>
    <name evidence="3" type="ORF">HDF15_003343</name>
</gene>
<organism evidence="3 4">
    <name type="scientific">Granulicella mallensis</name>
    <dbReference type="NCBI Taxonomy" id="940614"/>
    <lineage>
        <taxon>Bacteria</taxon>
        <taxon>Pseudomonadati</taxon>
        <taxon>Acidobacteriota</taxon>
        <taxon>Terriglobia</taxon>
        <taxon>Terriglobales</taxon>
        <taxon>Acidobacteriaceae</taxon>
        <taxon>Granulicella</taxon>
    </lineage>
</organism>
<evidence type="ECO:0000313" key="3">
    <source>
        <dbReference type="EMBL" id="MBB5064981.1"/>
    </source>
</evidence>
<evidence type="ECO:0000313" key="4">
    <source>
        <dbReference type="Proteomes" id="UP000584867"/>
    </source>
</evidence>
<feature type="region of interest" description="Disordered" evidence="1">
    <location>
        <begin position="1"/>
        <end position="28"/>
    </location>
</feature>
<dbReference type="AlphaFoldDB" id="A0A7W8EAR1"/>
<feature type="domain" description="N-terminal" evidence="2">
    <location>
        <begin position="42"/>
        <end position="143"/>
    </location>
</feature>
<dbReference type="EMBL" id="JACHIO010000013">
    <property type="protein sequence ID" value="MBB5064981.1"/>
    <property type="molecule type" value="Genomic_DNA"/>
</dbReference>
<sequence>MNTAIATSSPVHPSTPNPTPLPHKTDRPKGLKEAIAANVKCLIEQLEAGHSDALTAYLNAMSRFHNYSFGNVLEIAWQRPTATRVAGLYAWNQLGRKVKKGEKGIRILAPIIGIKRKKDEEAEKDITRQNTHVLVGFRNAYVFDVSQTEGAELPALREMSGDAGENRDRLLTFIERQGIELVFTENIRPALGTSYGGRIDILPGQSKAEEFSTLVHEVAHELLHKAERRTTTTKVVRETEAEAIAFVVGKAVGLDTGTSSADYIHLYHGNASLLAESLEVIQQTSSIILAALQPPTEEQAAMPDAELAQVA</sequence>
<feature type="compositionally biased region" description="Polar residues" evidence="1">
    <location>
        <begin position="1"/>
        <end position="12"/>
    </location>
</feature>
<protein>
    <recommendedName>
        <fullName evidence="2">N-terminal domain-containing protein</fullName>
    </recommendedName>
</protein>
<evidence type="ECO:0000259" key="2">
    <source>
        <dbReference type="Pfam" id="PF08401"/>
    </source>
</evidence>
<dbReference type="Proteomes" id="UP000584867">
    <property type="component" value="Unassembled WGS sequence"/>
</dbReference>
<proteinExistence type="predicted"/>
<comment type="caution">
    <text evidence="3">The sequence shown here is derived from an EMBL/GenBank/DDBJ whole genome shotgun (WGS) entry which is preliminary data.</text>
</comment>
<evidence type="ECO:0000256" key="1">
    <source>
        <dbReference type="SAM" id="MobiDB-lite"/>
    </source>
</evidence>
<dbReference type="InterPro" id="IPR013610">
    <property type="entry name" value="ArdC_N"/>
</dbReference>
<dbReference type="GO" id="GO:0003697">
    <property type="term" value="F:single-stranded DNA binding"/>
    <property type="evidence" value="ECO:0007669"/>
    <property type="project" value="InterPro"/>
</dbReference>
<accession>A0A7W8EAR1</accession>